<proteinExistence type="predicted"/>
<feature type="domain" description="Winged helix-turn helix" evidence="2">
    <location>
        <begin position="109"/>
        <end position="167"/>
    </location>
</feature>
<name>A0A3B0SVF2_9ZZZZ</name>
<sequence>MYISKKPYLYGMEGKNKKRYGKQAQELIRFRVADYLRKKQGTQKECAAIFGLSQMAVNRIWAKYKIGGKQALRSKKRGAKGGTKLKKGRAHQLRRLIREKMPDQLKLPFGLWTREAVQQLISTRYGVELSRWQVGRYLKKRGYTPQKPIKKAFEQKPEAVKKWLEEEYPAIERRAKREKAVIYFGDETGCKSDHQAGRSYAPKGGRDARHHGNGETLFGQYDIGHKQPGAPAVHAHGGGPQQRGVQDLSGTDDKIQ</sequence>
<organism evidence="3">
    <name type="scientific">hydrothermal vent metagenome</name>
    <dbReference type="NCBI Taxonomy" id="652676"/>
    <lineage>
        <taxon>unclassified sequences</taxon>
        <taxon>metagenomes</taxon>
        <taxon>ecological metagenomes</taxon>
    </lineage>
</organism>
<feature type="region of interest" description="Disordered" evidence="1">
    <location>
        <begin position="193"/>
        <end position="256"/>
    </location>
</feature>
<dbReference type="EMBL" id="UOEL01000019">
    <property type="protein sequence ID" value="VAW10361.1"/>
    <property type="molecule type" value="Genomic_DNA"/>
</dbReference>
<dbReference type="Pfam" id="PF13592">
    <property type="entry name" value="HTH_33"/>
    <property type="match status" value="1"/>
</dbReference>
<dbReference type="AlphaFoldDB" id="A0A3B0SVF2"/>
<dbReference type="InterPro" id="IPR025959">
    <property type="entry name" value="Winged_HTH_dom"/>
</dbReference>
<dbReference type="InterPro" id="IPR047655">
    <property type="entry name" value="Transpos_IS630-like"/>
</dbReference>
<evidence type="ECO:0000256" key="1">
    <source>
        <dbReference type="SAM" id="MobiDB-lite"/>
    </source>
</evidence>
<evidence type="ECO:0000313" key="3">
    <source>
        <dbReference type="EMBL" id="VAW10361.1"/>
    </source>
</evidence>
<evidence type="ECO:0000259" key="2">
    <source>
        <dbReference type="Pfam" id="PF13592"/>
    </source>
</evidence>
<accession>A0A3B0SVF2</accession>
<reference evidence="3" key="1">
    <citation type="submission" date="2018-06" db="EMBL/GenBank/DDBJ databases">
        <authorList>
            <person name="Zhirakovskaya E."/>
        </authorList>
    </citation>
    <scope>NUCLEOTIDE SEQUENCE</scope>
</reference>
<feature type="compositionally biased region" description="Basic and acidic residues" evidence="1">
    <location>
        <begin position="204"/>
        <end position="213"/>
    </location>
</feature>
<gene>
    <name evidence="3" type="ORF">MNBD_BACTEROID03-1042</name>
</gene>
<protein>
    <submittedName>
        <fullName evidence="3">Mobile element protein</fullName>
    </submittedName>
</protein>
<dbReference type="InterPro" id="IPR009057">
    <property type="entry name" value="Homeodomain-like_sf"/>
</dbReference>
<dbReference type="NCBIfam" id="NF033545">
    <property type="entry name" value="transpos_IS630"/>
    <property type="match status" value="1"/>
</dbReference>
<dbReference type="SUPFAM" id="SSF46689">
    <property type="entry name" value="Homeodomain-like"/>
    <property type="match status" value="1"/>
</dbReference>